<dbReference type="PATRIC" id="fig|882800.3.peg.1623"/>
<organism evidence="2 3">
    <name type="scientific">Methylorubrum extorquens DSM 13060</name>
    <dbReference type="NCBI Taxonomy" id="882800"/>
    <lineage>
        <taxon>Bacteria</taxon>
        <taxon>Pseudomonadati</taxon>
        <taxon>Pseudomonadota</taxon>
        <taxon>Alphaproteobacteria</taxon>
        <taxon>Hyphomicrobiales</taxon>
        <taxon>Methylobacteriaceae</taxon>
        <taxon>Methylorubrum</taxon>
    </lineage>
</organism>
<feature type="transmembrane region" description="Helical" evidence="1">
    <location>
        <begin position="35"/>
        <end position="52"/>
    </location>
</feature>
<keyword evidence="1" id="KW-0472">Membrane</keyword>
<dbReference type="InterPro" id="IPR038724">
    <property type="entry name" value="RepA"/>
</dbReference>
<proteinExistence type="predicted"/>
<evidence type="ECO:0000313" key="2">
    <source>
        <dbReference type="EMBL" id="EHP93432.1"/>
    </source>
</evidence>
<reference evidence="2 3" key="1">
    <citation type="submission" date="2011-09" db="EMBL/GenBank/DDBJ databases">
        <title>The draft genome of Methylobacterium extorquens DSM 13060.</title>
        <authorList>
            <consortium name="US DOE Joint Genome Institute (JGI-PGF)"/>
            <person name="Lucas S."/>
            <person name="Han J."/>
            <person name="Lapidus A."/>
            <person name="Cheng J.-F."/>
            <person name="Goodwin L."/>
            <person name="Pitluck S."/>
            <person name="Peters L."/>
            <person name="Land M.L."/>
            <person name="Hauser L."/>
            <person name="Koskimaki J."/>
            <person name="Halonen O."/>
            <person name="Pirttila A."/>
            <person name="Frank C."/>
            <person name="Woyke T.J."/>
        </authorList>
    </citation>
    <scope>NUCLEOTIDE SEQUENCE [LARGE SCALE GENOMIC DNA]</scope>
    <source>
        <strain evidence="2 3">DSM 13060</strain>
    </source>
</reference>
<name>H1KG91_METEX</name>
<evidence type="ECO:0000256" key="1">
    <source>
        <dbReference type="SAM" id="Phobius"/>
    </source>
</evidence>
<dbReference type="InterPro" id="IPR027417">
    <property type="entry name" value="P-loop_NTPase"/>
</dbReference>
<sequence length="366" mass="39640">MSQARGRSVADPSTSADRFRLVPFDRIRLSTAPRFLVKGLLPIIGLAVFWGPPKCGKSFLVFDLLMHVALGWLYHGRRVQAGPVVYCALEGQAGFEARAEAFKQRHLDSNTAPVPFYLMPTPLNLVADNPGLISAIRMQMPEGERPAVVCLDTLNRSFVGSESDDEAMTAYVKAADVLRDAFGCLVVVVHHSGVDASRPRGHTSLIGALDAQIAVKKDGEGRISAVVERMKDGPEGEAWTVRLEPVEVGKDDDGDPISSCVVVEEAGAAKPSAAPGRRMNDRQRLAIAALNEAIINFGKPAPASFNLPSKPLAVPAERWREELHARGVIEADDRNPRASFKRIREGLAARSLIGERDGLIWSVTGL</sequence>
<dbReference type="AlphaFoldDB" id="H1KG91"/>
<keyword evidence="1" id="KW-0812">Transmembrane</keyword>
<comment type="caution">
    <text evidence="2">The sequence shown here is derived from an EMBL/GenBank/DDBJ whole genome shotgun (WGS) entry which is preliminary data.</text>
</comment>
<dbReference type="CDD" id="cd01125">
    <property type="entry name" value="RepA_RSF1010_like"/>
    <property type="match status" value="1"/>
</dbReference>
<dbReference type="RefSeq" id="WP_003598721.1">
    <property type="nucleotide sequence ID" value="NZ_AGJK01000031.1"/>
</dbReference>
<accession>H1KG91</accession>
<evidence type="ECO:0000313" key="3">
    <source>
        <dbReference type="Proteomes" id="UP000004382"/>
    </source>
</evidence>
<protein>
    <submittedName>
        <fullName evidence="2">AAA ATPase</fullName>
    </submittedName>
</protein>
<dbReference type="EMBL" id="AGJK01000031">
    <property type="protein sequence ID" value="EHP93432.1"/>
    <property type="molecule type" value="Genomic_DNA"/>
</dbReference>
<keyword evidence="1" id="KW-1133">Transmembrane helix</keyword>
<dbReference type="Pfam" id="PF13481">
    <property type="entry name" value="AAA_25"/>
    <property type="match status" value="1"/>
</dbReference>
<gene>
    <name evidence="2" type="ORF">MetexDRAFT_1653</name>
</gene>
<dbReference type="Proteomes" id="UP000004382">
    <property type="component" value="Unassembled WGS sequence"/>
</dbReference>
<dbReference type="Gene3D" id="3.40.50.300">
    <property type="entry name" value="P-loop containing nucleotide triphosphate hydrolases"/>
    <property type="match status" value="1"/>
</dbReference>
<dbReference type="SUPFAM" id="SSF52540">
    <property type="entry name" value="P-loop containing nucleoside triphosphate hydrolases"/>
    <property type="match status" value="1"/>
</dbReference>